<feature type="region of interest" description="Disordered" evidence="11">
    <location>
        <begin position="1"/>
        <end position="25"/>
    </location>
</feature>
<evidence type="ECO:0000256" key="8">
    <source>
        <dbReference type="PIRSR" id="PIRSR000524-50"/>
    </source>
</evidence>
<evidence type="ECO:0000256" key="4">
    <source>
        <dbReference type="ARBA" id="ARBA00022679"/>
    </source>
</evidence>
<evidence type="ECO:0000256" key="1">
    <source>
        <dbReference type="ARBA" id="ARBA00001933"/>
    </source>
</evidence>
<comment type="caution">
    <text evidence="13">The sequence shown here is derived from an EMBL/GenBank/DDBJ whole genome shotgun (WGS) entry which is preliminary data.</text>
</comment>
<dbReference type="InterPro" id="IPR024169">
    <property type="entry name" value="SP_NH2Trfase/AEP_transaminase"/>
</dbReference>
<dbReference type="FunFam" id="3.40.640.10:FF:000027">
    <property type="entry name" value="Serine--pyruvate aminotransferase, mitochondrial"/>
    <property type="match status" value="1"/>
</dbReference>
<proteinExistence type="inferred from homology"/>
<evidence type="ECO:0000256" key="3">
    <source>
        <dbReference type="ARBA" id="ARBA00022576"/>
    </source>
</evidence>
<dbReference type="InterPro" id="IPR020578">
    <property type="entry name" value="Aminotrans_V_PyrdxlP_BS"/>
</dbReference>
<dbReference type="GO" id="GO:0004760">
    <property type="term" value="F:L-serine-pyruvate transaminase activity"/>
    <property type="evidence" value="ECO:0007669"/>
    <property type="project" value="TreeGrafter"/>
</dbReference>
<dbReference type="GO" id="GO:0005777">
    <property type="term" value="C:peroxisome"/>
    <property type="evidence" value="ECO:0007669"/>
    <property type="project" value="TreeGrafter"/>
</dbReference>
<evidence type="ECO:0000256" key="2">
    <source>
        <dbReference type="ARBA" id="ARBA00009236"/>
    </source>
</evidence>
<evidence type="ECO:0000256" key="9">
    <source>
        <dbReference type="RuleBase" id="RU004075"/>
    </source>
</evidence>
<dbReference type="PIRSF" id="PIRSF000524">
    <property type="entry name" value="SPT"/>
    <property type="match status" value="1"/>
</dbReference>
<evidence type="ECO:0000259" key="12">
    <source>
        <dbReference type="Pfam" id="PF00266"/>
    </source>
</evidence>
<dbReference type="Proteomes" id="UP001151699">
    <property type="component" value="Chromosome C"/>
</dbReference>
<evidence type="ECO:0000256" key="10">
    <source>
        <dbReference type="RuleBase" id="RU004504"/>
    </source>
</evidence>
<dbReference type="AlphaFoldDB" id="A0A9Q0MPJ0"/>
<organism evidence="13 14">
    <name type="scientific">Pseudolycoriella hygida</name>
    <dbReference type="NCBI Taxonomy" id="35572"/>
    <lineage>
        <taxon>Eukaryota</taxon>
        <taxon>Metazoa</taxon>
        <taxon>Ecdysozoa</taxon>
        <taxon>Arthropoda</taxon>
        <taxon>Hexapoda</taxon>
        <taxon>Insecta</taxon>
        <taxon>Pterygota</taxon>
        <taxon>Neoptera</taxon>
        <taxon>Endopterygota</taxon>
        <taxon>Diptera</taxon>
        <taxon>Nematocera</taxon>
        <taxon>Sciaroidea</taxon>
        <taxon>Sciaridae</taxon>
        <taxon>Pseudolycoriella</taxon>
    </lineage>
</organism>
<dbReference type="PANTHER" id="PTHR21152:SF40">
    <property type="entry name" value="ALANINE--GLYOXYLATE AMINOTRANSFERASE"/>
    <property type="match status" value="1"/>
</dbReference>
<comment type="catalytic activity">
    <reaction evidence="6">
        <text>glyoxylate + L-alanine = glycine + pyruvate</text>
        <dbReference type="Rhea" id="RHEA:24248"/>
        <dbReference type="ChEBI" id="CHEBI:15361"/>
        <dbReference type="ChEBI" id="CHEBI:36655"/>
        <dbReference type="ChEBI" id="CHEBI:57305"/>
        <dbReference type="ChEBI" id="CHEBI:57972"/>
        <dbReference type="EC" id="2.6.1.44"/>
    </reaction>
</comment>
<dbReference type="PANTHER" id="PTHR21152">
    <property type="entry name" value="AMINOTRANSFERASE CLASS V"/>
    <property type="match status" value="1"/>
</dbReference>
<keyword evidence="5 6" id="KW-0663">Pyridoxal phosphate</keyword>
<dbReference type="PROSITE" id="PS00595">
    <property type="entry name" value="AA_TRANSFER_CLASS_5"/>
    <property type="match status" value="1"/>
</dbReference>
<dbReference type="Gene3D" id="3.40.640.10">
    <property type="entry name" value="Type I PLP-dependent aspartate aminotransferase-like (Major domain)"/>
    <property type="match status" value="1"/>
</dbReference>
<feature type="domain" description="Aminotransferase class V" evidence="12">
    <location>
        <begin position="73"/>
        <end position="373"/>
    </location>
</feature>
<feature type="compositionally biased region" description="Basic and acidic residues" evidence="11">
    <location>
        <begin position="13"/>
        <end position="23"/>
    </location>
</feature>
<evidence type="ECO:0000313" key="13">
    <source>
        <dbReference type="EMBL" id="KAJ6635601.1"/>
    </source>
</evidence>
<dbReference type="InterPro" id="IPR000192">
    <property type="entry name" value="Aminotrans_V_dom"/>
</dbReference>
<comment type="similarity">
    <text evidence="2 6 9">Belongs to the class-V pyridoxal-phosphate-dependent aminotransferase family.</text>
</comment>
<keyword evidence="3 13" id="KW-0032">Aminotransferase</keyword>
<dbReference type="EC" id="2.6.1.44" evidence="6"/>
<reference evidence="13" key="1">
    <citation type="submission" date="2022-07" db="EMBL/GenBank/DDBJ databases">
        <authorList>
            <person name="Trinca V."/>
            <person name="Uliana J.V.C."/>
            <person name="Torres T.T."/>
            <person name="Ward R.J."/>
            <person name="Monesi N."/>
        </authorList>
    </citation>
    <scope>NUCLEOTIDE SEQUENCE</scope>
    <source>
        <strain evidence="13">HSMRA1968</strain>
        <tissue evidence="13">Whole embryos</tissue>
    </source>
</reference>
<dbReference type="EMBL" id="WJQU01000004">
    <property type="protein sequence ID" value="KAJ6635601.1"/>
    <property type="molecule type" value="Genomic_DNA"/>
</dbReference>
<dbReference type="GO" id="GO:0019265">
    <property type="term" value="P:glycine biosynthetic process, by transamination of glyoxylate"/>
    <property type="evidence" value="ECO:0007669"/>
    <property type="project" value="TreeGrafter"/>
</dbReference>
<dbReference type="Gene3D" id="3.90.1150.10">
    <property type="entry name" value="Aspartate Aminotransferase, domain 1"/>
    <property type="match status" value="1"/>
</dbReference>
<dbReference type="GO" id="GO:0008453">
    <property type="term" value="F:alanine-glyoxylate transaminase activity"/>
    <property type="evidence" value="ECO:0007669"/>
    <property type="project" value="UniProtKB-EC"/>
</dbReference>
<name>A0A9Q0MPJ0_9DIPT</name>
<protein>
    <recommendedName>
        <fullName evidence="6">Alanine--glyoxylate aminotransferase</fullName>
        <ecNumber evidence="6">2.6.1.44</ecNumber>
    </recommendedName>
</protein>
<dbReference type="OrthoDB" id="7403325at2759"/>
<keyword evidence="4" id="KW-0808">Transferase</keyword>
<dbReference type="InterPro" id="IPR015424">
    <property type="entry name" value="PyrdxlP-dep_Trfase"/>
</dbReference>
<accession>A0A9Q0MPJ0</accession>
<evidence type="ECO:0000256" key="6">
    <source>
        <dbReference type="PIRNR" id="PIRNR000524"/>
    </source>
</evidence>
<feature type="binding site" evidence="7">
    <location>
        <position position="383"/>
    </location>
    <ligand>
        <name>substrate</name>
    </ligand>
</feature>
<dbReference type="SUPFAM" id="SSF53383">
    <property type="entry name" value="PLP-dependent transferases"/>
    <property type="match status" value="1"/>
</dbReference>
<evidence type="ECO:0000256" key="7">
    <source>
        <dbReference type="PIRSR" id="PIRSR000524-1"/>
    </source>
</evidence>
<sequence>MDSLSEKVEEESTEKSTEERIEKIVPPSTDVAVPASLLRPIATRPKFLMGTGPTNLSQRVSEAICKPLMGLYMDETHQIMDEIKDGLKYVFQTKNPVTFCASCSGNGGIEAVLFNLIEEGDVVLFGVAGDFGRRAVHIGELLGADVRKLEAKLGTVLQYEQIRGYMEAHRPKILYLVHGDSSTGVLQSLEGMGDLCRRYNCLLVVDAVSTAGAVKLLVDEWKIDAAFTASQKVLGAPAGLAPITLGPRALQKINSRKTPVKSYYWDAMLLSSKWGCQGESRVKHHTVSLTVLYGLRESLAEICEQGLESFRNRHSENAQRLQKGLQTIGLELFVENPADRLPTITAVRIPYGVNWNKVSDYLLERYSLELSSGFGRTEDVIFRIGLLNSNATYQKVDLVLRALCEALRVTCNYIPPTAAVYY</sequence>
<dbReference type="InterPro" id="IPR015421">
    <property type="entry name" value="PyrdxlP-dep_Trfase_major"/>
</dbReference>
<evidence type="ECO:0000256" key="5">
    <source>
        <dbReference type="ARBA" id="ARBA00022898"/>
    </source>
</evidence>
<feature type="modified residue" description="N6-(pyridoxal phosphate)lysine" evidence="8">
    <location>
        <position position="232"/>
    </location>
</feature>
<gene>
    <name evidence="13" type="primary">Agxt</name>
    <name evidence="13" type="ORF">Bhyg_14187</name>
</gene>
<evidence type="ECO:0000313" key="14">
    <source>
        <dbReference type="Proteomes" id="UP001151699"/>
    </source>
</evidence>
<keyword evidence="14" id="KW-1185">Reference proteome</keyword>
<evidence type="ECO:0000256" key="11">
    <source>
        <dbReference type="SAM" id="MobiDB-lite"/>
    </source>
</evidence>
<dbReference type="InterPro" id="IPR015422">
    <property type="entry name" value="PyrdxlP-dep_Trfase_small"/>
</dbReference>
<dbReference type="Pfam" id="PF00266">
    <property type="entry name" value="Aminotran_5"/>
    <property type="match status" value="1"/>
</dbReference>
<comment type="cofactor">
    <cofactor evidence="1 6 8 10">
        <name>pyridoxal 5'-phosphate</name>
        <dbReference type="ChEBI" id="CHEBI:597326"/>
    </cofactor>
</comment>